<evidence type="ECO:0000256" key="2">
    <source>
        <dbReference type="SAM" id="MobiDB-lite"/>
    </source>
</evidence>
<evidence type="ECO:0000256" key="1">
    <source>
        <dbReference type="SAM" id="Coils"/>
    </source>
</evidence>
<comment type="caution">
    <text evidence="3">The sequence shown here is derived from an EMBL/GenBank/DDBJ whole genome shotgun (WGS) entry which is preliminary data.</text>
</comment>
<feature type="region of interest" description="Disordered" evidence="2">
    <location>
        <begin position="213"/>
        <end position="262"/>
    </location>
</feature>
<keyword evidence="1" id="KW-0175">Coiled coil</keyword>
<feature type="compositionally biased region" description="Pro residues" evidence="2">
    <location>
        <begin position="660"/>
        <end position="671"/>
    </location>
</feature>
<evidence type="ECO:0000313" key="4">
    <source>
        <dbReference type="Proteomes" id="UP000215902"/>
    </source>
</evidence>
<feature type="compositionally biased region" description="Basic and acidic residues" evidence="2">
    <location>
        <begin position="251"/>
        <end position="261"/>
    </location>
</feature>
<name>A0A267DF93_9PLAT</name>
<sequence>QRWRRTEPHQTRVAMSSNQAQQVTFNDEANAEIEYEEQELEDDPEVYRQFVTLVDGVVGSLALLQADMDNFLYFKDELMQQLLPPNLLLQLSLISGKLFRSYSDLQFPLWELLRLVRVYSSPWEEKKAALQKMHEDYARKKSQLEIALRRLTTQDAEVKRAGRERRIMNWEKLFARVQMARGHGRRWKFRMHDFKKRAAMGVEHLGKYFAEDQSDLESDVEPSEAGEDAEVEVDEADREAGEADESPADEAAQRENAEEKTTAAVEQVAEEFPEIELESMSEINAEEPEEPLYQEATDVKSVSMPAEIALPVETADAEVWTHEPEFGRRLHVRVYPAKQVKAKQVSVEVEFDDGGDEEPACHQLEVQDVLVPAADEKRRMPRRRQGAAADENGSGAGGAAAAAAAFQEVSFLVPDGVAPEHGGPQLRINVQNERMDRVGSVVLSLRQLVDADLLTLDVGADDSAAGNEDELERRRRTLEELGPIEYPMLLNDIEAGQLPMLVYWTRWPVPRVAERDNNTASVFELVEELTGIDLTKVTKEELTREKIDACMSPRPMTPQPENVPREEFDKLNEEFSEKFAQLERDYVEKLKALEAQLSSSEAPATATQQQAAAADTQERATSAQRSLPGSRRSSGRRATPQLAQQQQAAEETAQQQQQPPKKPGIRVPPRPQRPKKNFMVGRPLPAWGEDLPEDFFERMELLNHLTREHKARLVAQIRAEIAREVEAQLMELSRLAAGYDDDEDEQGEVGEAGEDRRQLSSADEVTIPALFMPQRGERKVYNPRAHLYFQPHGIKGARLTQPPSMLSLPPLPARTSVLNLFDVSSRPAAQSVTAPPPNVSIQTQLSMLKKTVN</sequence>
<evidence type="ECO:0000313" key="3">
    <source>
        <dbReference type="EMBL" id="PAA47970.1"/>
    </source>
</evidence>
<dbReference type="AlphaFoldDB" id="A0A267DF93"/>
<gene>
    <name evidence="3" type="ORF">BOX15_Mlig031519g8</name>
</gene>
<dbReference type="STRING" id="282301.A0A267DF93"/>
<feature type="compositionally biased region" description="Acidic residues" evidence="2">
    <location>
        <begin position="739"/>
        <end position="752"/>
    </location>
</feature>
<feature type="non-terminal residue" evidence="3">
    <location>
        <position position="1"/>
    </location>
</feature>
<dbReference type="OrthoDB" id="2157345at2759"/>
<proteinExistence type="predicted"/>
<feature type="compositionally biased region" description="Low complexity" evidence="2">
    <location>
        <begin position="598"/>
        <end position="659"/>
    </location>
</feature>
<keyword evidence="4" id="KW-1185">Reference proteome</keyword>
<feature type="region of interest" description="Disordered" evidence="2">
    <location>
        <begin position="377"/>
        <end position="396"/>
    </location>
</feature>
<organism evidence="3 4">
    <name type="scientific">Macrostomum lignano</name>
    <dbReference type="NCBI Taxonomy" id="282301"/>
    <lineage>
        <taxon>Eukaryota</taxon>
        <taxon>Metazoa</taxon>
        <taxon>Spiralia</taxon>
        <taxon>Lophotrochozoa</taxon>
        <taxon>Platyhelminthes</taxon>
        <taxon>Rhabditophora</taxon>
        <taxon>Macrostomorpha</taxon>
        <taxon>Macrostomida</taxon>
        <taxon>Macrostomidae</taxon>
        <taxon>Macrostomum</taxon>
    </lineage>
</organism>
<dbReference type="Proteomes" id="UP000215902">
    <property type="component" value="Unassembled WGS sequence"/>
</dbReference>
<protein>
    <submittedName>
        <fullName evidence="3">Uncharacterized protein</fullName>
    </submittedName>
</protein>
<feature type="coiled-coil region" evidence="1">
    <location>
        <begin position="127"/>
        <end position="154"/>
    </location>
</feature>
<dbReference type="EMBL" id="NIVC01004276">
    <property type="protein sequence ID" value="PAA47970.1"/>
    <property type="molecule type" value="Genomic_DNA"/>
</dbReference>
<feature type="compositionally biased region" description="Low complexity" evidence="2">
    <location>
        <begin position="386"/>
        <end position="396"/>
    </location>
</feature>
<reference evidence="3 4" key="1">
    <citation type="submission" date="2017-06" db="EMBL/GenBank/DDBJ databases">
        <title>A platform for efficient transgenesis in Macrostomum lignano, a flatworm model organism for stem cell research.</title>
        <authorList>
            <person name="Berezikov E."/>
        </authorList>
    </citation>
    <scope>NUCLEOTIDE SEQUENCE [LARGE SCALE GENOMIC DNA]</scope>
    <source>
        <strain evidence="3">DV1</strain>
        <tissue evidence="3">Whole organism</tissue>
    </source>
</reference>
<feature type="region of interest" description="Disordered" evidence="2">
    <location>
        <begin position="598"/>
        <end position="682"/>
    </location>
</feature>
<feature type="compositionally biased region" description="Acidic residues" evidence="2">
    <location>
        <begin position="213"/>
        <end position="248"/>
    </location>
</feature>
<feature type="region of interest" description="Disordered" evidence="2">
    <location>
        <begin position="738"/>
        <end position="760"/>
    </location>
</feature>
<accession>A0A267DF93</accession>